<feature type="transmembrane region" description="Helical" evidence="7">
    <location>
        <begin position="152"/>
        <end position="176"/>
    </location>
</feature>
<evidence type="ECO:0000313" key="9">
    <source>
        <dbReference type="Proteomes" id="UP000265614"/>
    </source>
</evidence>
<feature type="compositionally biased region" description="Basic and acidic residues" evidence="6">
    <location>
        <begin position="25"/>
        <end position="43"/>
    </location>
</feature>
<keyword evidence="5 7" id="KW-0472">Membrane</keyword>
<dbReference type="NCBIfam" id="TIGR00765">
    <property type="entry name" value="yihY_not_rbn"/>
    <property type="match status" value="1"/>
</dbReference>
<evidence type="ECO:0000256" key="4">
    <source>
        <dbReference type="ARBA" id="ARBA00022989"/>
    </source>
</evidence>
<comment type="caution">
    <text evidence="8">The sequence shown here is derived from an EMBL/GenBank/DDBJ whole genome shotgun (WGS) entry which is preliminary data.</text>
</comment>
<dbReference type="EMBL" id="QZEZ01000001">
    <property type="protein sequence ID" value="RJK98052.1"/>
    <property type="molecule type" value="Genomic_DNA"/>
</dbReference>
<feature type="transmembrane region" description="Helical" evidence="7">
    <location>
        <begin position="309"/>
        <end position="330"/>
    </location>
</feature>
<evidence type="ECO:0000313" key="8">
    <source>
        <dbReference type="EMBL" id="RJK98052.1"/>
    </source>
</evidence>
<evidence type="ECO:0000256" key="3">
    <source>
        <dbReference type="ARBA" id="ARBA00022692"/>
    </source>
</evidence>
<dbReference type="OrthoDB" id="9781030at2"/>
<keyword evidence="2" id="KW-1003">Cell membrane</keyword>
<sequence>MRGQDGRSRRVRGAIGGALVASRKLTEEARGSDRDDLQVRRSEPGAAYGAPDPDDPRKPDSPTDLTGSSWKGVLKRTVKEFNEDQCTDSAAALTYYALLALFPALIAMVSLIGLVSDPQRAVDNLLQIVSDLGGQSGVEALEGPISNVVTNAAGAGIGFGLLGAIWSASGYVGAFSRAMNRIYEVEEGRPFWKMRPLQLLITVVGLVVVAAVAIALVATGPVAQSIGDVIGLGDTAVTVWNWAKWPVLVVVVALLIAGLYYATPNVRQPKFHWISMGSFIALLVWVVASLGFGFYVANFSSYGATYGSLAGVVIFLLWLWITNLALLFGAEFDAETERGRQLQAGIPGAEDQIQLPPRDTKKIDHH</sequence>
<proteinExistence type="predicted"/>
<evidence type="ECO:0000256" key="7">
    <source>
        <dbReference type="SAM" id="Phobius"/>
    </source>
</evidence>
<comment type="subcellular location">
    <subcellularLocation>
        <location evidence="1">Cell membrane</location>
        <topology evidence="1">Multi-pass membrane protein</topology>
    </subcellularLocation>
</comment>
<gene>
    <name evidence="8" type="ORF">D5H78_03695</name>
</gene>
<feature type="region of interest" description="Disordered" evidence="6">
    <location>
        <begin position="25"/>
        <end position="69"/>
    </location>
</feature>
<evidence type="ECO:0000256" key="5">
    <source>
        <dbReference type="ARBA" id="ARBA00023136"/>
    </source>
</evidence>
<feature type="transmembrane region" description="Helical" evidence="7">
    <location>
        <begin position="93"/>
        <end position="115"/>
    </location>
</feature>
<accession>A0A3A3Z3P8</accession>
<organism evidence="8 9">
    <name type="scientific">Vallicoccus soli</name>
    <dbReference type="NCBI Taxonomy" id="2339232"/>
    <lineage>
        <taxon>Bacteria</taxon>
        <taxon>Bacillati</taxon>
        <taxon>Actinomycetota</taxon>
        <taxon>Actinomycetes</taxon>
        <taxon>Motilibacterales</taxon>
        <taxon>Vallicoccaceae</taxon>
        <taxon>Vallicoccus</taxon>
    </lineage>
</organism>
<evidence type="ECO:0000256" key="6">
    <source>
        <dbReference type="SAM" id="MobiDB-lite"/>
    </source>
</evidence>
<dbReference type="InterPro" id="IPR017039">
    <property type="entry name" value="Virul_fac_BrkB"/>
</dbReference>
<dbReference type="PANTHER" id="PTHR30213">
    <property type="entry name" value="INNER MEMBRANE PROTEIN YHJD"/>
    <property type="match status" value="1"/>
</dbReference>
<protein>
    <submittedName>
        <fullName evidence="8">YihY/virulence factor BrkB family protein</fullName>
    </submittedName>
</protein>
<name>A0A3A3Z3P8_9ACTN</name>
<feature type="transmembrane region" description="Helical" evidence="7">
    <location>
        <begin position="242"/>
        <end position="261"/>
    </location>
</feature>
<evidence type="ECO:0000256" key="1">
    <source>
        <dbReference type="ARBA" id="ARBA00004651"/>
    </source>
</evidence>
<keyword evidence="4 7" id="KW-1133">Transmembrane helix</keyword>
<dbReference type="AlphaFoldDB" id="A0A3A3Z3P8"/>
<dbReference type="Pfam" id="PF03631">
    <property type="entry name" value="Virul_fac_BrkB"/>
    <property type="match status" value="1"/>
</dbReference>
<dbReference type="Proteomes" id="UP000265614">
    <property type="component" value="Unassembled WGS sequence"/>
</dbReference>
<reference evidence="8 9" key="1">
    <citation type="submission" date="2018-09" db="EMBL/GenBank/DDBJ databases">
        <title>YIM 75000 draft genome.</title>
        <authorList>
            <person name="Tang S."/>
            <person name="Feng Y."/>
        </authorList>
    </citation>
    <scope>NUCLEOTIDE SEQUENCE [LARGE SCALE GENOMIC DNA]</scope>
    <source>
        <strain evidence="8 9">YIM 75000</strain>
    </source>
</reference>
<keyword evidence="9" id="KW-1185">Reference proteome</keyword>
<dbReference type="PANTHER" id="PTHR30213:SF0">
    <property type="entry name" value="UPF0761 MEMBRANE PROTEIN YIHY"/>
    <property type="match status" value="1"/>
</dbReference>
<feature type="transmembrane region" description="Helical" evidence="7">
    <location>
        <begin position="197"/>
        <end position="222"/>
    </location>
</feature>
<feature type="transmembrane region" description="Helical" evidence="7">
    <location>
        <begin position="273"/>
        <end position="297"/>
    </location>
</feature>
<keyword evidence="3 7" id="KW-0812">Transmembrane</keyword>
<evidence type="ECO:0000256" key="2">
    <source>
        <dbReference type="ARBA" id="ARBA00022475"/>
    </source>
</evidence>
<dbReference type="GO" id="GO:0005886">
    <property type="term" value="C:plasma membrane"/>
    <property type="evidence" value="ECO:0007669"/>
    <property type="project" value="UniProtKB-SubCell"/>
</dbReference>